<reference evidence="1 2" key="1">
    <citation type="journal article" date="2015" name="Genome Biol. Evol.">
        <title>The genome of winter moth (Operophtera brumata) provides a genomic perspective on sexual dimorphism and phenology.</title>
        <authorList>
            <person name="Derks M.F."/>
            <person name="Smit S."/>
            <person name="Salis L."/>
            <person name="Schijlen E."/>
            <person name="Bossers A."/>
            <person name="Mateman C."/>
            <person name="Pijl A.S."/>
            <person name="de Ridder D."/>
            <person name="Groenen M.A."/>
            <person name="Visser M.E."/>
            <person name="Megens H.J."/>
        </authorList>
    </citation>
    <scope>NUCLEOTIDE SEQUENCE [LARGE SCALE GENOMIC DNA]</scope>
    <source>
        <strain evidence="1">WM2013NL</strain>
        <tissue evidence="1">Head and thorax</tissue>
    </source>
</reference>
<sequence>MSLDCKDKLIKFYETLGYKMEPGNSNAMNMRFGLIFIWYKGYCSGVYKFTGDCLLEDIAGTNANSTASGLSSAFPVCNRYYCACKDLKHRIDYNSEPQNK</sequence>
<keyword evidence="2" id="KW-1185">Reference proteome</keyword>
<dbReference type="Proteomes" id="UP000037510">
    <property type="component" value="Unassembled WGS sequence"/>
</dbReference>
<accession>A0A0L7L3F2</accession>
<evidence type="ECO:0000313" key="1">
    <source>
        <dbReference type="EMBL" id="KOB69992.1"/>
    </source>
</evidence>
<gene>
    <name evidence="1" type="ORF">OBRU01_16388</name>
</gene>
<dbReference type="EMBL" id="JTDY01003190">
    <property type="protein sequence ID" value="KOB69992.1"/>
    <property type="molecule type" value="Genomic_DNA"/>
</dbReference>
<protein>
    <submittedName>
        <fullName evidence="1">Uncharacterized protein</fullName>
    </submittedName>
</protein>
<name>A0A0L7L3F2_OPEBR</name>
<dbReference type="AlphaFoldDB" id="A0A0L7L3F2"/>
<proteinExistence type="predicted"/>
<dbReference type="STRING" id="104452.A0A0L7L3F2"/>
<organism evidence="1 2">
    <name type="scientific">Operophtera brumata</name>
    <name type="common">Winter moth</name>
    <name type="synonym">Phalaena brumata</name>
    <dbReference type="NCBI Taxonomy" id="104452"/>
    <lineage>
        <taxon>Eukaryota</taxon>
        <taxon>Metazoa</taxon>
        <taxon>Ecdysozoa</taxon>
        <taxon>Arthropoda</taxon>
        <taxon>Hexapoda</taxon>
        <taxon>Insecta</taxon>
        <taxon>Pterygota</taxon>
        <taxon>Neoptera</taxon>
        <taxon>Endopterygota</taxon>
        <taxon>Lepidoptera</taxon>
        <taxon>Glossata</taxon>
        <taxon>Ditrysia</taxon>
        <taxon>Geometroidea</taxon>
        <taxon>Geometridae</taxon>
        <taxon>Larentiinae</taxon>
        <taxon>Operophtera</taxon>
    </lineage>
</organism>
<comment type="caution">
    <text evidence="1">The sequence shown here is derived from an EMBL/GenBank/DDBJ whole genome shotgun (WGS) entry which is preliminary data.</text>
</comment>
<evidence type="ECO:0000313" key="2">
    <source>
        <dbReference type="Proteomes" id="UP000037510"/>
    </source>
</evidence>